<dbReference type="OMA" id="AWVESTH"/>
<dbReference type="AlphaFoldDB" id="A0A0L0D6W1"/>
<organism evidence="3 4">
    <name type="scientific">Thecamonas trahens ATCC 50062</name>
    <dbReference type="NCBI Taxonomy" id="461836"/>
    <lineage>
        <taxon>Eukaryota</taxon>
        <taxon>Apusozoa</taxon>
        <taxon>Apusomonadida</taxon>
        <taxon>Apusomonadidae</taxon>
        <taxon>Thecamonas</taxon>
    </lineage>
</organism>
<evidence type="ECO:0000256" key="2">
    <source>
        <dbReference type="SAM" id="Phobius"/>
    </source>
</evidence>
<reference evidence="3 4" key="1">
    <citation type="submission" date="2010-05" db="EMBL/GenBank/DDBJ databases">
        <title>The Genome Sequence of Thecamonas trahens ATCC 50062.</title>
        <authorList>
            <consortium name="The Broad Institute Genome Sequencing Platform"/>
            <person name="Russ C."/>
            <person name="Cuomo C."/>
            <person name="Shea T."/>
            <person name="Young S.K."/>
            <person name="Zeng Q."/>
            <person name="Koehrsen M."/>
            <person name="Haas B."/>
            <person name="Borodovsky M."/>
            <person name="Guigo R."/>
            <person name="Alvarado L."/>
            <person name="Berlin A."/>
            <person name="Bochicchio J."/>
            <person name="Borenstein D."/>
            <person name="Chapman S."/>
            <person name="Chen Z."/>
            <person name="Freedman E."/>
            <person name="Gellesch M."/>
            <person name="Goldberg J."/>
            <person name="Griggs A."/>
            <person name="Gujja S."/>
            <person name="Heilman E."/>
            <person name="Heiman D."/>
            <person name="Hepburn T."/>
            <person name="Howarth C."/>
            <person name="Jen D."/>
            <person name="Larson L."/>
            <person name="Mehta T."/>
            <person name="Park D."/>
            <person name="Pearson M."/>
            <person name="Roberts A."/>
            <person name="Saif S."/>
            <person name="Shenoy N."/>
            <person name="Sisk P."/>
            <person name="Stolte C."/>
            <person name="Sykes S."/>
            <person name="Thomson T."/>
            <person name="Walk T."/>
            <person name="White J."/>
            <person name="Yandava C."/>
            <person name="Burger G."/>
            <person name="Gray M.W."/>
            <person name="Holland P.W.H."/>
            <person name="King N."/>
            <person name="Lang F.B.F."/>
            <person name="Roger A.J."/>
            <person name="Ruiz-Trillo I."/>
            <person name="Lander E."/>
            <person name="Nusbaum C."/>
        </authorList>
    </citation>
    <scope>NUCLEOTIDE SEQUENCE [LARGE SCALE GENOMIC DNA]</scope>
    <source>
        <strain evidence="3 4">ATCC 50062</strain>
    </source>
</reference>
<evidence type="ECO:0000256" key="1">
    <source>
        <dbReference type="SAM" id="MobiDB-lite"/>
    </source>
</evidence>
<keyword evidence="2" id="KW-1133">Transmembrane helix</keyword>
<protein>
    <submittedName>
        <fullName evidence="3">Uncharacterized protein</fullName>
    </submittedName>
</protein>
<dbReference type="EMBL" id="GL349445">
    <property type="protein sequence ID" value="KNC47048.1"/>
    <property type="molecule type" value="Genomic_DNA"/>
</dbReference>
<dbReference type="GeneID" id="25563073"/>
<feature type="transmembrane region" description="Helical" evidence="2">
    <location>
        <begin position="36"/>
        <end position="64"/>
    </location>
</feature>
<keyword evidence="2" id="KW-0472">Membrane</keyword>
<dbReference type="RefSeq" id="XP_013759828.1">
    <property type="nucleotide sequence ID" value="XM_013904374.1"/>
</dbReference>
<sequence>MGLGKGLGKGKGEARGEGKGSFIFSLYRDLLEMGRHILGCACCCLCIGPILLLVAVIFLAAAAANSRADQVKKYNAAVDTWNTGVRTSFEQATFVNLDPPSGVSGTFSADTSADPIRDSDTKGLHTYTALKYTTTGLDAPVPSDSSGTYSWSVQATQQGSPSKTLNTVITTKQSTTKSPSQLSQTCSTTSTSGSSTRSSSSSSNNNSPSCSQVCQDDGGSWTGSECRFVAYMSQVCLKVTLDSSSQYAVSGEFGGNGCFPCLAYTRQQRAICTDYEVSVLSTGSASFSSVPVVIRNKDDPYIALGHITDGTFNFGLSRAALLLLAIVFFAIGGFFCCGVYGSLWFVANWLRTRNGGKSYQAVGNRGGAAPYAQAQPAPYGQQPYAQPQPQYGSQPQPYGQPQGAPPPPGFYQAPAPSY</sequence>
<accession>A0A0L0D6W1</accession>
<evidence type="ECO:0000313" key="3">
    <source>
        <dbReference type="EMBL" id="KNC47048.1"/>
    </source>
</evidence>
<feature type="region of interest" description="Disordered" evidence="1">
    <location>
        <begin position="370"/>
        <end position="418"/>
    </location>
</feature>
<feature type="region of interest" description="Disordered" evidence="1">
    <location>
        <begin position="171"/>
        <end position="209"/>
    </location>
</feature>
<dbReference type="Proteomes" id="UP000054408">
    <property type="component" value="Unassembled WGS sequence"/>
</dbReference>
<gene>
    <name evidence="3" type="ORF">AMSG_03473</name>
</gene>
<feature type="compositionally biased region" description="Low complexity" evidence="1">
    <location>
        <begin position="370"/>
        <end position="402"/>
    </location>
</feature>
<feature type="transmembrane region" description="Helical" evidence="2">
    <location>
        <begin position="321"/>
        <end position="347"/>
    </location>
</feature>
<proteinExistence type="predicted"/>
<name>A0A0L0D6W1_THETB</name>
<dbReference type="OrthoDB" id="5586708at2759"/>
<evidence type="ECO:0000313" key="4">
    <source>
        <dbReference type="Proteomes" id="UP000054408"/>
    </source>
</evidence>
<keyword evidence="4" id="KW-1185">Reference proteome</keyword>
<keyword evidence="2" id="KW-0812">Transmembrane</keyword>